<dbReference type="InterPro" id="IPR036249">
    <property type="entry name" value="Thioredoxin-like_sf"/>
</dbReference>
<dbReference type="PANTHER" id="PTHR33875:SF2">
    <property type="entry name" value="ACR183CP"/>
    <property type="match status" value="1"/>
</dbReference>
<dbReference type="Proteomes" id="UP000017836">
    <property type="component" value="Unassembled WGS sequence"/>
</dbReference>
<keyword evidence="1" id="KW-0732">Signal</keyword>
<evidence type="ECO:0000256" key="1">
    <source>
        <dbReference type="SAM" id="SignalP"/>
    </source>
</evidence>
<evidence type="ECO:0000313" key="3">
    <source>
        <dbReference type="EMBL" id="ERM96198.1"/>
    </source>
</evidence>
<name>W1NL19_AMBTC</name>
<accession>W1NL19</accession>
<reference evidence="4" key="1">
    <citation type="journal article" date="2013" name="Science">
        <title>The Amborella genome and the evolution of flowering plants.</title>
        <authorList>
            <consortium name="Amborella Genome Project"/>
        </authorList>
    </citation>
    <scope>NUCLEOTIDE SEQUENCE [LARGE SCALE GENOMIC DNA]</scope>
</reference>
<keyword evidence="4" id="KW-1185">Reference proteome</keyword>
<dbReference type="Gene3D" id="3.40.30.10">
    <property type="entry name" value="Glutaredoxin"/>
    <property type="match status" value="1"/>
</dbReference>
<protein>
    <recommendedName>
        <fullName evidence="2">Thioredoxin-like fold domain-containing protein</fullName>
    </recommendedName>
</protein>
<feature type="domain" description="Thioredoxin-like fold" evidence="2">
    <location>
        <begin position="55"/>
        <end position="217"/>
    </location>
</feature>
<dbReference type="KEGG" id="atr:18424125"/>
<dbReference type="STRING" id="13333.W1NL19"/>
<organism evidence="3 4">
    <name type="scientific">Amborella trichopoda</name>
    <dbReference type="NCBI Taxonomy" id="13333"/>
    <lineage>
        <taxon>Eukaryota</taxon>
        <taxon>Viridiplantae</taxon>
        <taxon>Streptophyta</taxon>
        <taxon>Embryophyta</taxon>
        <taxon>Tracheophyta</taxon>
        <taxon>Spermatophyta</taxon>
        <taxon>Magnoliopsida</taxon>
        <taxon>Amborellales</taxon>
        <taxon>Amborellaceae</taxon>
        <taxon>Amborella</taxon>
    </lineage>
</organism>
<dbReference type="Gramene" id="ERM96198">
    <property type="protein sequence ID" value="ERM96198"/>
    <property type="gene ID" value="AMTR_s00001p00108660"/>
</dbReference>
<dbReference type="SUPFAM" id="SSF52833">
    <property type="entry name" value="Thioredoxin-like"/>
    <property type="match status" value="1"/>
</dbReference>
<dbReference type="OrthoDB" id="37297at2759"/>
<dbReference type="CDD" id="cd02972">
    <property type="entry name" value="DsbA_family"/>
    <property type="match status" value="1"/>
</dbReference>
<proteinExistence type="predicted"/>
<evidence type="ECO:0000313" key="4">
    <source>
        <dbReference type="Proteomes" id="UP000017836"/>
    </source>
</evidence>
<dbReference type="HOGENOM" id="CLU_074689_1_1_1"/>
<gene>
    <name evidence="3" type="ORF">AMTR_s00001p00108660</name>
</gene>
<dbReference type="OMA" id="GVQLESY"/>
<sequence length="248" mass="27960">MEDRKIRVSALVVSWLWLFCSSMLVLTVDSQVPIPPRYDGFLYKHKYLSLDSIIVEAFFDPICPDSRDAWPPLKKALHDYSHHVSLIVHPFALPYHDNSFVSCRALHIADTLNSSTTYPLLETFFKHQEKFYNNPTFHKSRESIVKEIVKLAAKVVGNFSALESGFENSSSRTKAIISFKYGCSRGVTGTPFFFVNGMPLSESGSALNYSDWRRTIDPLLGAHSGRKLLTPVSPLDSISTENPVHAYV</sequence>
<evidence type="ECO:0000259" key="2">
    <source>
        <dbReference type="Pfam" id="PF13462"/>
    </source>
</evidence>
<feature type="chain" id="PRO_5004806657" description="Thioredoxin-like fold domain-containing protein" evidence="1">
    <location>
        <begin position="31"/>
        <end position="248"/>
    </location>
</feature>
<dbReference type="AlphaFoldDB" id="W1NL19"/>
<dbReference type="eggNOG" id="KOG2567">
    <property type="taxonomic scope" value="Eukaryota"/>
</dbReference>
<feature type="signal peptide" evidence="1">
    <location>
        <begin position="1"/>
        <end position="30"/>
    </location>
</feature>
<dbReference type="PANTHER" id="PTHR33875">
    <property type="entry name" value="OS09G0542200 PROTEIN"/>
    <property type="match status" value="1"/>
</dbReference>
<dbReference type="EMBL" id="KI397142">
    <property type="protein sequence ID" value="ERM96198.1"/>
    <property type="molecule type" value="Genomic_DNA"/>
</dbReference>
<dbReference type="Pfam" id="PF13462">
    <property type="entry name" value="Thioredoxin_4"/>
    <property type="match status" value="1"/>
</dbReference>
<dbReference type="InterPro" id="IPR012336">
    <property type="entry name" value="Thioredoxin-like_fold"/>
</dbReference>